<dbReference type="AlphaFoldDB" id="A0A166DF40"/>
<protein>
    <submittedName>
        <fullName evidence="2">Molybdopterin-guanine dinucleotide biosynthesis adapter protein</fullName>
    </submittedName>
</protein>
<dbReference type="InterPro" id="IPR052539">
    <property type="entry name" value="MGD_biosynthesis_adapter"/>
</dbReference>
<organism evidence="2 3">
    <name type="scientific">Methanobrevibacter cuticularis</name>
    <dbReference type="NCBI Taxonomy" id="47311"/>
    <lineage>
        <taxon>Archaea</taxon>
        <taxon>Methanobacteriati</taxon>
        <taxon>Methanobacteriota</taxon>
        <taxon>Methanomada group</taxon>
        <taxon>Methanobacteria</taxon>
        <taxon>Methanobacteriales</taxon>
        <taxon>Methanobacteriaceae</taxon>
        <taxon>Methanobrevibacter</taxon>
    </lineage>
</organism>
<dbReference type="Gene3D" id="3.40.50.300">
    <property type="entry name" value="P-loop containing nucleotide triphosphate hydrolases"/>
    <property type="match status" value="1"/>
</dbReference>
<reference evidence="2 3" key="1">
    <citation type="submission" date="2016-04" db="EMBL/GenBank/DDBJ databases">
        <title>Genome sequence of Methanobrevibacter cuticularis DSM 11139.</title>
        <authorList>
            <person name="Poehlein A."/>
            <person name="Seedorf H."/>
            <person name="Daniel R."/>
        </authorList>
    </citation>
    <scope>NUCLEOTIDE SEQUENCE [LARGE SCALE GENOMIC DNA]</scope>
    <source>
        <strain evidence="2 3">DSM 11139</strain>
    </source>
</reference>
<keyword evidence="3" id="KW-1185">Reference proteome</keyword>
<feature type="domain" description="Molybdopterin-guanine dinucleotide biosynthesis protein B (MobB)" evidence="1">
    <location>
        <begin position="8"/>
        <end position="115"/>
    </location>
</feature>
<dbReference type="NCBIfam" id="TIGR00176">
    <property type="entry name" value="mobB"/>
    <property type="match status" value="1"/>
</dbReference>
<proteinExistence type="predicted"/>
<dbReference type="PANTHER" id="PTHR40072">
    <property type="entry name" value="MOLYBDOPTERIN-GUANINE DINUCLEOTIDE BIOSYNTHESIS ADAPTER PROTEIN-RELATED"/>
    <property type="match status" value="1"/>
</dbReference>
<dbReference type="Proteomes" id="UP000077275">
    <property type="component" value="Unassembled WGS sequence"/>
</dbReference>
<dbReference type="SUPFAM" id="SSF52540">
    <property type="entry name" value="P-loop containing nucleoside triphosphate hydrolases"/>
    <property type="match status" value="1"/>
</dbReference>
<name>A0A166DF40_9EURY</name>
<dbReference type="RefSeq" id="WP_245634968.1">
    <property type="nucleotide sequence ID" value="NZ_LWMW01000116.1"/>
</dbReference>
<evidence type="ECO:0000313" key="2">
    <source>
        <dbReference type="EMBL" id="KZX15530.1"/>
    </source>
</evidence>
<evidence type="ECO:0000313" key="3">
    <source>
        <dbReference type="Proteomes" id="UP000077275"/>
    </source>
</evidence>
<evidence type="ECO:0000259" key="1">
    <source>
        <dbReference type="Pfam" id="PF03205"/>
    </source>
</evidence>
<dbReference type="PATRIC" id="fig|47311.3.peg.1570"/>
<comment type="caution">
    <text evidence="2">The sequence shown here is derived from an EMBL/GenBank/DDBJ whole genome shotgun (WGS) entry which is preliminary data.</text>
</comment>
<dbReference type="InterPro" id="IPR004435">
    <property type="entry name" value="MobB_dom"/>
</dbReference>
<gene>
    <name evidence="2" type="primary">mobB</name>
    <name evidence="2" type="ORF">MBCUT_14380</name>
</gene>
<dbReference type="Pfam" id="PF03205">
    <property type="entry name" value="MobB"/>
    <property type="match status" value="1"/>
</dbReference>
<sequence>MGCATIKIISVVGKKNTGKTSLTVKIIEELKNRRFKVASIKHSHHKMEMDKKDTDTWKHKQAGSEIVVGIGSSTFFNISKNLPLERILFLIKIIEEPDFVVIEGFKDYSYCKISTSPEINDEFVLETVNALKLPDSEIAPLVDKIEKSSYDILDTLYTTECGLDNSKDIGKAIIKNEITNNDTEKEVYLSINEKIVGVNCFVNDFIKNTVIGMLDSLKTEEYGIKDFQKIEVMIKNKENRKN</sequence>
<dbReference type="STRING" id="47311.MBCUT_14380"/>
<accession>A0A166DF40</accession>
<dbReference type="InterPro" id="IPR027417">
    <property type="entry name" value="P-loop_NTPase"/>
</dbReference>
<dbReference type="EMBL" id="LWMW01000116">
    <property type="protein sequence ID" value="KZX15530.1"/>
    <property type="molecule type" value="Genomic_DNA"/>
</dbReference>
<dbReference type="GO" id="GO:0005525">
    <property type="term" value="F:GTP binding"/>
    <property type="evidence" value="ECO:0007669"/>
    <property type="project" value="InterPro"/>
</dbReference>
<dbReference type="PANTHER" id="PTHR40072:SF1">
    <property type="entry name" value="MOLYBDOPTERIN-GUANINE DINUCLEOTIDE BIOSYNTHESIS ADAPTER PROTEIN"/>
    <property type="match status" value="1"/>
</dbReference>
<dbReference type="GO" id="GO:0006777">
    <property type="term" value="P:Mo-molybdopterin cofactor biosynthetic process"/>
    <property type="evidence" value="ECO:0007669"/>
    <property type="project" value="InterPro"/>
</dbReference>